<evidence type="ECO:0000313" key="1">
    <source>
        <dbReference type="EMBL" id="PIZ99577.1"/>
    </source>
</evidence>
<sequence>MNLLSKLGDLNQLRQQAQNMKSVLDKKIITIENDSLYLKINGRQEILELKLKDGFAENKEKTERDLTAAWQQANEKIQSLMFSKFGGLL</sequence>
<dbReference type="SUPFAM" id="SSF82607">
    <property type="entry name" value="YbaB-like"/>
    <property type="match status" value="1"/>
</dbReference>
<reference evidence="2" key="1">
    <citation type="submission" date="2017-09" db="EMBL/GenBank/DDBJ databases">
        <title>Depth-based differentiation of microbial function through sediment-hosted aquifers and enrichment of novel symbionts in the deep terrestrial subsurface.</title>
        <authorList>
            <person name="Probst A.J."/>
            <person name="Ladd B."/>
            <person name="Jarett J.K."/>
            <person name="Geller-Mcgrath D.E."/>
            <person name="Sieber C.M.K."/>
            <person name="Emerson J.B."/>
            <person name="Anantharaman K."/>
            <person name="Thomas B.C."/>
            <person name="Malmstrom R."/>
            <person name="Stieglmeier M."/>
            <person name="Klingl A."/>
            <person name="Woyke T."/>
            <person name="Ryan C.M."/>
            <person name="Banfield J.F."/>
        </authorList>
    </citation>
    <scope>NUCLEOTIDE SEQUENCE [LARGE SCALE GENOMIC DNA]</scope>
</reference>
<proteinExistence type="predicted"/>
<dbReference type="InterPro" id="IPR036894">
    <property type="entry name" value="YbaB-like_sf"/>
</dbReference>
<dbReference type="InterPro" id="IPR004401">
    <property type="entry name" value="YbaB/EbfC"/>
</dbReference>
<comment type="caution">
    <text evidence="1">The sequence shown here is derived from an EMBL/GenBank/DDBJ whole genome shotgun (WGS) entry which is preliminary data.</text>
</comment>
<accession>A0A2M7VFY5</accession>
<evidence type="ECO:0000313" key="2">
    <source>
        <dbReference type="Proteomes" id="UP000230405"/>
    </source>
</evidence>
<dbReference type="GO" id="GO:0003677">
    <property type="term" value="F:DNA binding"/>
    <property type="evidence" value="ECO:0007669"/>
    <property type="project" value="InterPro"/>
</dbReference>
<protein>
    <recommendedName>
        <fullName evidence="3">YbaB/EbfC family DNA-binding protein</fullName>
    </recommendedName>
</protein>
<dbReference type="EMBL" id="PFPO01000021">
    <property type="protein sequence ID" value="PIZ99577.1"/>
    <property type="molecule type" value="Genomic_DNA"/>
</dbReference>
<dbReference type="AlphaFoldDB" id="A0A2M7VFY5"/>
<dbReference type="Gene3D" id="3.30.1310.10">
    <property type="entry name" value="Nucleoid-associated protein YbaB-like domain"/>
    <property type="match status" value="1"/>
</dbReference>
<name>A0A2M7VFY5_9BACT</name>
<evidence type="ECO:0008006" key="3">
    <source>
        <dbReference type="Google" id="ProtNLM"/>
    </source>
</evidence>
<dbReference type="Proteomes" id="UP000230405">
    <property type="component" value="Unassembled WGS sequence"/>
</dbReference>
<dbReference type="Pfam" id="PF02575">
    <property type="entry name" value="YbaB_DNA_bd"/>
    <property type="match status" value="1"/>
</dbReference>
<organism evidence="1 2">
    <name type="scientific">Candidatus Komeilibacteria bacterium CG_4_10_14_0_2_um_filter_37_10</name>
    <dbReference type="NCBI Taxonomy" id="1974470"/>
    <lineage>
        <taxon>Bacteria</taxon>
        <taxon>Candidatus Komeiliibacteriota</taxon>
    </lineage>
</organism>
<gene>
    <name evidence="1" type="ORF">COX77_01155</name>
</gene>